<dbReference type="KEGG" id="elio:KO353_04295"/>
<dbReference type="Pfam" id="PF05164">
    <property type="entry name" value="ZapA"/>
    <property type="match status" value="1"/>
</dbReference>
<dbReference type="Proteomes" id="UP000694001">
    <property type="component" value="Chromosome"/>
</dbReference>
<keyword evidence="2" id="KW-1185">Reference proteome</keyword>
<keyword evidence="1" id="KW-0132">Cell division</keyword>
<organism evidence="1 2">
    <name type="scientific">Elioraea tepida</name>
    <dbReference type="NCBI Taxonomy" id="2843330"/>
    <lineage>
        <taxon>Bacteria</taxon>
        <taxon>Pseudomonadati</taxon>
        <taxon>Pseudomonadota</taxon>
        <taxon>Alphaproteobacteria</taxon>
        <taxon>Acetobacterales</taxon>
        <taxon>Elioraeaceae</taxon>
        <taxon>Elioraea</taxon>
    </lineage>
</organism>
<proteinExistence type="predicted"/>
<dbReference type="RefSeq" id="WP_218286513.1">
    <property type="nucleotide sequence ID" value="NZ_CP076448.1"/>
</dbReference>
<reference evidence="1" key="1">
    <citation type="submission" date="2021-06" db="EMBL/GenBank/DDBJ databases">
        <title>Elioraea tepida, sp. nov., a moderately thermophilic aerobic anoxygenic phototrophic bacterium isolated from an alkaline siliceous hot spring mat community in Yellowstone National Park, WY, USA.</title>
        <authorList>
            <person name="Saini M.K."/>
            <person name="Yoshida S."/>
            <person name="Sebastian A."/>
            <person name="Hirose S."/>
            <person name="Hara E."/>
            <person name="Tamaki H."/>
            <person name="Soulier N.T."/>
            <person name="Albert I."/>
            <person name="Hanada S."/>
            <person name="Bryant D.A."/>
            <person name="Tank M."/>
        </authorList>
    </citation>
    <scope>NUCLEOTIDE SEQUENCE</scope>
    <source>
        <strain evidence="1">MS-P2</strain>
    </source>
</reference>
<gene>
    <name evidence="1" type="ORF">KO353_04295</name>
</gene>
<dbReference type="InterPro" id="IPR007838">
    <property type="entry name" value="Cell_div_ZapA-like"/>
</dbReference>
<keyword evidence="1" id="KW-0131">Cell cycle</keyword>
<name>A0A975U327_9PROT</name>
<protein>
    <submittedName>
        <fullName evidence="1">Cell division protein ZapA</fullName>
    </submittedName>
</protein>
<accession>A0A975U327</accession>
<evidence type="ECO:0000313" key="2">
    <source>
        <dbReference type="Proteomes" id="UP000694001"/>
    </source>
</evidence>
<evidence type="ECO:0000313" key="1">
    <source>
        <dbReference type="EMBL" id="QXM25457.1"/>
    </source>
</evidence>
<sequence length="102" mass="10620">MGQVTLKINGFSYLLGCPDGDEPSLVALGAELDRRIGAIKAQLGNLGEGRLLVIAAIQLADELADLKRELAAARTAPDGETAQALLGLARRLEGVANRLAEA</sequence>
<dbReference type="EMBL" id="CP076448">
    <property type="protein sequence ID" value="QXM25457.1"/>
    <property type="molecule type" value="Genomic_DNA"/>
</dbReference>
<dbReference type="GO" id="GO:0051301">
    <property type="term" value="P:cell division"/>
    <property type="evidence" value="ECO:0007669"/>
    <property type="project" value="UniProtKB-KW"/>
</dbReference>
<dbReference type="AlphaFoldDB" id="A0A975U327"/>